<keyword evidence="8" id="KW-1185">Reference proteome</keyword>
<protein>
    <recommendedName>
        <fullName evidence="4 5">Large ribosomal subunit protein uL4</fullName>
    </recommendedName>
</protein>
<dbReference type="GO" id="GO:0003735">
    <property type="term" value="F:structural constituent of ribosome"/>
    <property type="evidence" value="ECO:0007669"/>
    <property type="project" value="InterPro"/>
</dbReference>
<keyword evidence="2 5" id="KW-0689">Ribosomal protein</keyword>
<keyword evidence="5" id="KW-0694">RNA-binding</keyword>
<dbReference type="InterPro" id="IPR023574">
    <property type="entry name" value="Ribosomal_uL4_dom_sf"/>
</dbReference>
<dbReference type="OrthoDB" id="9803201at2"/>
<dbReference type="InterPro" id="IPR013005">
    <property type="entry name" value="Ribosomal_uL4-like"/>
</dbReference>
<comment type="subunit">
    <text evidence="5">Part of the 50S ribosomal subunit.</text>
</comment>
<evidence type="ECO:0000256" key="3">
    <source>
        <dbReference type="ARBA" id="ARBA00023274"/>
    </source>
</evidence>
<dbReference type="InterPro" id="IPR002136">
    <property type="entry name" value="Ribosomal_uL4"/>
</dbReference>
<dbReference type="SUPFAM" id="SSF52166">
    <property type="entry name" value="Ribosomal protein L4"/>
    <property type="match status" value="1"/>
</dbReference>
<dbReference type="GO" id="GO:0006412">
    <property type="term" value="P:translation"/>
    <property type="evidence" value="ECO:0007669"/>
    <property type="project" value="UniProtKB-UniRule"/>
</dbReference>
<comment type="function">
    <text evidence="5">Forms part of the polypeptide exit tunnel.</text>
</comment>
<dbReference type="Gene3D" id="3.40.1370.10">
    <property type="match status" value="1"/>
</dbReference>
<evidence type="ECO:0000256" key="1">
    <source>
        <dbReference type="ARBA" id="ARBA00010528"/>
    </source>
</evidence>
<evidence type="ECO:0000256" key="6">
    <source>
        <dbReference type="SAM" id="MobiDB-lite"/>
    </source>
</evidence>
<comment type="similarity">
    <text evidence="1 5">Belongs to the universal ribosomal protein uL4 family.</text>
</comment>
<dbReference type="PANTHER" id="PTHR10746:SF6">
    <property type="entry name" value="LARGE RIBOSOMAL SUBUNIT PROTEIN UL4M"/>
    <property type="match status" value="1"/>
</dbReference>
<dbReference type="AlphaFoldDB" id="A0A1J5MXC9"/>
<gene>
    <name evidence="5 7" type="primary">rplD</name>
    <name evidence="7" type="ORF">BerOc1_03179</name>
</gene>
<comment type="caution">
    <text evidence="7">The sequence shown here is derived from an EMBL/GenBank/DDBJ whole genome shotgun (WGS) entry which is preliminary data.</text>
</comment>
<evidence type="ECO:0000256" key="4">
    <source>
        <dbReference type="ARBA" id="ARBA00035244"/>
    </source>
</evidence>
<comment type="function">
    <text evidence="5">One of the primary rRNA binding proteins, this protein initially binds near the 5'-end of the 23S rRNA. It is important during the early stages of 50S assembly. It makes multiple contacts with different domains of the 23S rRNA in the assembled 50S subunit and ribosome.</text>
</comment>
<dbReference type="Pfam" id="PF00573">
    <property type="entry name" value="Ribosomal_L4"/>
    <property type="match status" value="1"/>
</dbReference>
<dbReference type="GO" id="GO:1990904">
    <property type="term" value="C:ribonucleoprotein complex"/>
    <property type="evidence" value="ECO:0007669"/>
    <property type="project" value="UniProtKB-KW"/>
</dbReference>
<dbReference type="GO" id="GO:0019843">
    <property type="term" value="F:rRNA binding"/>
    <property type="evidence" value="ECO:0007669"/>
    <property type="project" value="UniProtKB-UniRule"/>
</dbReference>
<dbReference type="RefSeq" id="WP_071546613.1">
    <property type="nucleotide sequence ID" value="NZ_LKAQ01000004.1"/>
</dbReference>
<sequence length="206" mass="23019">MAKIQVVDQNNKKVGDFELAPEVFEVEIMPEILNQVVRAQRASQRQGTHATKTRGLKSGGGRKPWRQKGTGRARAGSTRSPLWRGGAVLFGPQPRDYAFKINKKVRKLALKMALSSRVSEEKMTVVKSIDLPEIKTKAFAEVAQNLGLNKTLIVAKNADKNLEMSARNMPHIKVIEADKLNVYDVLLYPELVMLESAAQDVQERLK</sequence>
<evidence type="ECO:0000256" key="5">
    <source>
        <dbReference type="HAMAP-Rule" id="MF_01328"/>
    </source>
</evidence>
<proteinExistence type="inferred from homology"/>
<name>A0A1J5MXC9_9BACT</name>
<feature type="region of interest" description="Disordered" evidence="6">
    <location>
        <begin position="40"/>
        <end position="80"/>
    </location>
</feature>
<dbReference type="GO" id="GO:0005840">
    <property type="term" value="C:ribosome"/>
    <property type="evidence" value="ECO:0007669"/>
    <property type="project" value="UniProtKB-KW"/>
</dbReference>
<dbReference type="Proteomes" id="UP000181901">
    <property type="component" value="Unassembled WGS sequence"/>
</dbReference>
<evidence type="ECO:0000313" key="7">
    <source>
        <dbReference type="EMBL" id="OIQ51229.1"/>
    </source>
</evidence>
<accession>A0A1J5MXC9</accession>
<keyword evidence="3 5" id="KW-0687">Ribonucleoprotein</keyword>
<keyword evidence="5" id="KW-0699">rRNA-binding</keyword>
<dbReference type="NCBIfam" id="TIGR03953">
    <property type="entry name" value="rplD_bact"/>
    <property type="match status" value="1"/>
</dbReference>
<organism evidence="7 8">
    <name type="scientific">Pseudodesulfovibrio hydrargyri</name>
    <dbReference type="NCBI Taxonomy" id="2125990"/>
    <lineage>
        <taxon>Bacteria</taxon>
        <taxon>Pseudomonadati</taxon>
        <taxon>Thermodesulfobacteriota</taxon>
        <taxon>Desulfovibrionia</taxon>
        <taxon>Desulfovibrionales</taxon>
        <taxon>Desulfovibrionaceae</taxon>
    </lineage>
</organism>
<reference evidence="7 8" key="1">
    <citation type="submission" date="2015-09" db="EMBL/GenBank/DDBJ databases">
        <title>Genome of Desulfovibrio dechloracetivorans BerOc1, a mercury methylating strain isolated from highly hydrocarbons and metals contaminated coastal sediments.</title>
        <authorList>
            <person name="Goni Urriza M."/>
            <person name="Gassie C."/>
            <person name="Bouchez O."/>
            <person name="Klopp C."/>
            <person name="Ranchou-Peyruse A."/>
            <person name="Remy G."/>
        </authorList>
    </citation>
    <scope>NUCLEOTIDE SEQUENCE [LARGE SCALE GENOMIC DNA]</scope>
    <source>
        <strain evidence="7 8">BerOc1</strain>
    </source>
</reference>
<evidence type="ECO:0000256" key="2">
    <source>
        <dbReference type="ARBA" id="ARBA00022980"/>
    </source>
</evidence>
<dbReference type="PANTHER" id="PTHR10746">
    <property type="entry name" value="50S RIBOSOMAL PROTEIN L4"/>
    <property type="match status" value="1"/>
</dbReference>
<dbReference type="HAMAP" id="MF_01328_B">
    <property type="entry name" value="Ribosomal_uL4_B"/>
    <property type="match status" value="1"/>
</dbReference>
<evidence type="ECO:0000313" key="8">
    <source>
        <dbReference type="Proteomes" id="UP000181901"/>
    </source>
</evidence>
<dbReference type="EMBL" id="LKAQ01000004">
    <property type="protein sequence ID" value="OIQ51229.1"/>
    <property type="molecule type" value="Genomic_DNA"/>
</dbReference>